<dbReference type="InterPro" id="IPR019109">
    <property type="entry name" value="MamF_MmsF"/>
</dbReference>
<reference evidence="8" key="1">
    <citation type="journal article" date="2023" name="Comput. Struct. Biotechnol. J.">
        <title>Discovery of a novel marine Bacteroidetes with a rich repertoire of carbohydrate-active enzymes.</title>
        <authorList>
            <person name="Chen B."/>
            <person name="Liu G."/>
            <person name="Chen Q."/>
            <person name="Wang H."/>
            <person name="Liu L."/>
            <person name="Tang K."/>
        </authorList>
    </citation>
    <scope>NUCLEOTIDE SEQUENCE</scope>
    <source>
        <strain evidence="8">TK19036</strain>
    </source>
</reference>
<keyword evidence="2 6" id="KW-0812">Transmembrane</keyword>
<evidence type="ECO:0000256" key="2">
    <source>
        <dbReference type="ARBA" id="ARBA00022692"/>
    </source>
</evidence>
<gene>
    <name evidence="8" type="ORF">K4G66_03535</name>
</gene>
<dbReference type="PROSITE" id="PS50943">
    <property type="entry name" value="HTH_CROC1"/>
    <property type="match status" value="1"/>
</dbReference>
<evidence type="ECO:0000256" key="1">
    <source>
        <dbReference type="ARBA" id="ARBA00004141"/>
    </source>
</evidence>
<feature type="transmembrane region" description="Helical" evidence="6">
    <location>
        <begin position="85"/>
        <end position="104"/>
    </location>
</feature>
<evidence type="ECO:0000313" key="8">
    <source>
        <dbReference type="EMBL" id="WKN37779.1"/>
    </source>
</evidence>
<organism evidence="8">
    <name type="scientific">Roseihalotalea indica</name>
    <dbReference type="NCBI Taxonomy" id="2867963"/>
    <lineage>
        <taxon>Bacteria</taxon>
        <taxon>Pseudomonadati</taxon>
        <taxon>Bacteroidota</taxon>
        <taxon>Cytophagia</taxon>
        <taxon>Cytophagales</taxon>
        <taxon>Catalimonadaceae</taxon>
        <taxon>Roseihalotalea</taxon>
    </lineage>
</organism>
<dbReference type="PANTHER" id="PTHR46797">
    <property type="entry name" value="HTH-TYPE TRANSCRIPTIONAL REGULATOR"/>
    <property type="match status" value="1"/>
</dbReference>
<dbReference type="InterPro" id="IPR050807">
    <property type="entry name" value="TransReg_Diox_bact_type"/>
</dbReference>
<proteinExistence type="predicted"/>
<sequence>MESKHILAERIRQRRTQKGYSQEFLAESANISVRTLQRIEGGQTEPRGHTLIALTEALDMGIEDLMDFTKKENNSILHAINLSALAYWMFPLGNVIVPLIIWIINKDKVKGANRFGKRQVLIQLVWTVFIFLSFIPFFLIPFFQEKMDMFLNIFPLPLILAGLVYLLNTAYIAFVSFMISKNKQVTFLGL</sequence>
<protein>
    <submittedName>
        <fullName evidence="8">Helix-turn-helix domain-containing protein</fullName>
    </submittedName>
</protein>
<dbReference type="PANTHER" id="PTHR46797:SF1">
    <property type="entry name" value="METHYLPHOSPHONATE SYNTHASE"/>
    <property type="match status" value="1"/>
</dbReference>
<evidence type="ECO:0000256" key="5">
    <source>
        <dbReference type="ARBA" id="ARBA00023136"/>
    </source>
</evidence>
<dbReference type="SUPFAM" id="SSF47413">
    <property type="entry name" value="lambda repressor-like DNA-binding domains"/>
    <property type="match status" value="1"/>
</dbReference>
<evidence type="ECO:0000256" key="3">
    <source>
        <dbReference type="ARBA" id="ARBA00022989"/>
    </source>
</evidence>
<keyword evidence="5 6" id="KW-0472">Membrane</keyword>
<dbReference type="CDD" id="cd00093">
    <property type="entry name" value="HTH_XRE"/>
    <property type="match status" value="1"/>
</dbReference>
<evidence type="ECO:0000259" key="7">
    <source>
        <dbReference type="PROSITE" id="PS50943"/>
    </source>
</evidence>
<dbReference type="SMART" id="SM00530">
    <property type="entry name" value="HTH_XRE"/>
    <property type="match status" value="1"/>
</dbReference>
<keyword evidence="3 6" id="KW-1133">Transmembrane helix</keyword>
<feature type="domain" description="HTH cro/C1-type" evidence="7">
    <location>
        <begin position="11"/>
        <end position="65"/>
    </location>
</feature>
<dbReference type="EMBL" id="CP120682">
    <property type="protein sequence ID" value="WKN37779.1"/>
    <property type="molecule type" value="Genomic_DNA"/>
</dbReference>
<feature type="transmembrane region" description="Helical" evidence="6">
    <location>
        <begin position="124"/>
        <end position="143"/>
    </location>
</feature>
<keyword evidence="4" id="KW-0238">DNA-binding</keyword>
<accession>A0AA49JGS0</accession>
<dbReference type="Pfam" id="PF01381">
    <property type="entry name" value="HTH_3"/>
    <property type="match status" value="1"/>
</dbReference>
<dbReference type="InterPro" id="IPR001387">
    <property type="entry name" value="Cro/C1-type_HTH"/>
</dbReference>
<feature type="transmembrane region" description="Helical" evidence="6">
    <location>
        <begin position="149"/>
        <end position="174"/>
    </location>
</feature>
<evidence type="ECO:0000256" key="4">
    <source>
        <dbReference type="ARBA" id="ARBA00023125"/>
    </source>
</evidence>
<dbReference type="GO" id="GO:0005829">
    <property type="term" value="C:cytosol"/>
    <property type="evidence" value="ECO:0007669"/>
    <property type="project" value="TreeGrafter"/>
</dbReference>
<evidence type="ECO:0000256" key="6">
    <source>
        <dbReference type="SAM" id="Phobius"/>
    </source>
</evidence>
<dbReference type="GO" id="GO:0003700">
    <property type="term" value="F:DNA-binding transcription factor activity"/>
    <property type="evidence" value="ECO:0007669"/>
    <property type="project" value="TreeGrafter"/>
</dbReference>
<comment type="subcellular location">
    <subcellularLocation>
        <location evidence="1">Membrane</location>
        <topology evidence="1">Multi-pass membrane protein</topology>
    </subcellularLocation>
</comment>
<dbReference type="AlphaFoldDB" id="A0AA49JGS0"/>
<reference evidence="8" key="2">
    <citation type="journal article" date="2024" name="Antonie Van Leeuwenhoek">
        <title>Roseihalotalea indica gen. nov., sp. nov., a halophilic Bacteroidetes from mesopelagic Southwest Indian Ocean with higher carbohydrate metabolic potential.</title>
        <authorList>
            <person name="Chen B."/>
            <person name="Zhang M."/>
            <person name="Lin D."/>
            <person name="Ye J."/>
            <person name="Tang K."/>
        </authorList>
    </citation>
    <scope>NUCLEOTIDE SEQUENCE</scope>
    <source>
        <strain evidence="8">TK19036</strain>
    </source>
</reference>
<name>A0AA49JGS0_9BACT</name>
<dbReference type="Gene3D" id="1.10.260.40">
    <property type="entry name" value="lambda repressor-like DNA-binding domains"/>
    <property type="match status" value="1"/>
</dbReference>
<dbReference type="Pfam" id="PF09685">
    <property type="entry name" value="MamF_MmsF"/>
    <property type="match status" value="1"/>
</dbReference>
<dbReference type="InterPro" id="IPR010982">
    <property type="entry name" value="Lambda_DNA-bd_dom_sf"/>
</dbReference>
<dbReference type="GO" id="GO:0003677">
    <property type="term" value="F:DNA binding"/>
    <property type="evidence" value="ECO:0007669"/>
    <property type="project" value="UniProtKB-KW"/>
</dbReference>